<feature type="compositionally biased region" description="Low complexity" evidence="1">
    <location>
        <begin position="142"/>
        <end position="156"/>
    </location>
</feature>
<feature type="region of interest" description="Disordered" evidence="1">
    <location>
        <begin position="84"/>
        <end position="311"/>
    </location>
</feature>
<feature type="compositionally biased region" description="Low complexity" evidence="1">
    <location>
        <begin position="206"/>
        <end position="218"/>
    </location>
</feature>
<name>A0A8H6ABK9_PETAA</name>
<accession>A0A8H6ABK9</accession>
<protein>
    <submittedName>
        <fullName evidence="2">Uncharacterized protein</fullName>
    </submittedName>
</protein>
<evidence type="ECO:0000256" key="1">
    <source>
        <dbReference type="SAM" id="MobiDB-lite"/>
    </source>
</evidence>
<reference evidence="2 3" key="1">
    <citation type="submission" date="2019-04" db="EMBL/GenBank/DDBJ databases">
        <title>Aspergillus burnettii sp. nov., novel species from soil in southeast Queensland.</title>
        <authorList>
            <person name="Gilchrist C.L.M."/>
            <person name="Pitt J.I."/>
            <person name="Lange L."/>
            <person name="Lacey H.J."/>
            <person name="Vuong D."/>
            <person name="Midgley D.J."/>
            <person name="Greenfield P."/>
            <person name="Bradbury M."/>
            <person name="Lacey E."/>
            <person name="Busk P.K."/>
            <person name="Pilgaard B."/>
            <person name="Chooi Y.H."/>
            <person name="Piggott A.M."/>
        </authorList>
    </citation>
    <scope>NUCLEOTIDE SEQUENCE [LARGE SCALE GENOMIC DNA]</scope>
    <source>
        <strain evidence="2 3">FRR 5400</strain>
    </source>
</reference>
<dbReference type="AlphaFoldDB" id="A0A8H6ABK9"/>
<dbReference type="Proteomes" id="UP000541154">
    <property type="component" value="Unassembled WGS sequence"/>
</dbReference>
<feature type="compositionally biased region" description="Pro residues" evidence="1">
    <location>
        <begin position="37"/>
        <end position="47"/>
    </location>
</feature>
<gene>
    <name evidence="2" type="ORF">ETB97_004220</name>
</gene>
<feature type="compositionally biased region" description="Polar residues" evidence="1">
    <location>
        <begin position="116"/>
        <end position="129"/>
    </location>
</feature>
<keyword evidence="3" id="KW-1185">Reference proteome</keyword>
<proteinExistence type="predicted"/>
<feature type="compositionally biased region" description="Polar residues" evidence="1">
    <location>
        <begin position="91"/>
        <end position="104"/>
    </location>
</feature>
<feature type="compositionally biased region" description="Basic residues" evidence="1">
    <location>
        <begin position="169"/>
        <end position="179"/>
    </location>
</feature>
<evidence type="ECO:0000313" key="2">
    <source>
        <dbReference type="EMBL" id="KAF5865402.1"/>
    </source>
</evidence>
<feature type="region of interest" description="Disordered" evidence="1">
    <location>
        <begin position="23"/>
        <end position="58"/>
    </location>
</feature>
<dbReference type="EMBL" id="SPNV01000020">
    <property type="protein sequence ID" value="KAF5865402.1"/>
    <property type="molecule type" value="Genomic_DNA"/>
</dbReference>
<comment type="caution">
    <text evidence="2">The sequence shown here is derived from an EMBL/GenBank/DDBJ whole genome shotgun (WGS) entry which is preliminary data.</text>
</comment>
<organism evidence="2 3">
    <name type="scientific">Petromyces alliaceus</name>
    <name type="common">Aspergillus alliaceus</name>
    <dbReference type="NCBI Taxonomy" id="209559"/>
    <lineage>
        <taxon>Eukaryota</taxon>
        <taxon>Fungi</taxon>
        <taxon>Dikarya</taxon>
        <taxon>Ascomycota</taxon>
        <taxon>Pezizomycotina</taxon>
        <taxon>Eurotiomycetes</taxon>
        <taxon>Eurotiomycetidae</taxon>
        <taxon>Eurotiales</taxon>
        <taxon>Aspergillaceae</taxon>
        <taxon>Aspergillus</taxon>
        <taxon>Aspergillus subgen. Circumdati</taxon>
    </lineage>
</organism>
<evidence type="ECO:0000313" key="3">
    <source>
        <dbReference type="Proteomes" id="UP000541154"/>
    </source>
</evidence>
<sequence length="419" mass="44862">MSLPLEPVKSLKPCHYCGSNLPEDGPCERCDGSPAEPNTPVPVPLPGSPHSGREKEATDLDTTVVVSHPGGALEEVNRFQARISTKAIEPTPTTQLDNPSSDNNLLELKKIDSDTDGSISGVQSNNAEEGNSPKETKPQGHSAPQSASSAIAPNPAKKVKMEPACGSCRRSKIRCTHRKPITDPREASTGRQLEAQRPIQPKRDVQASQGSSGEQASSPGMEARLRPKKQGPTTARKEPKTRSTSGSGRPRGRPPKRKAEETKALMEGADEGNATVEPDSPPKRARRGCKPGQRSGMSAEGKLEQAKGPEPPVATISAEQMAENLTIASRVALGNVLAEEVEAKVRECEAKWEAVSNALEAAMLCFREAKQLVDPTKVTHVDKELPTCEVKIGDTYCIAEIGEGKLFSVPSVFADWFVH</sequence>